<feature type="region of interest" description="Disordered" evidence="1">
    <location>
        <begin position="151"/>
        <end position="725"/>
    </location>
</feature>
<feature type="compositionally biased region" description="Acidic residues" evidence="1">
    <location>
        <begin position="715"/>
        <end position="725"/>
    </location>
</feature>
<proteinExistence type="predicted"/>
<dbReference type="InterPro" id="IPR011993">
    <property type="entry name" value="PH-like_dom_sf"/>
</dbReference>
<feature type="compositionally biased region" description="Acidic residues" evidence="1">
    <location>
        <begin position="224"/>
        <end position="233"/>
    </location>
</feature>
<gene>
    <name evidence="3" type="ORF">Vafri_17100</name>
</gene>
<reference evidence="3" key="1">
    <citation type="journal article" date="2021" name="Proc. Natl. Acad. Sci. U.S.A.">
        <title>Three genomes in the algal genus Volvox reveal the fate of a haploid sex-determining region after a transition to homothallism.</title>
        <authorList>
            <person name="Yamamoto K."/>
            <person name="Hamaji T."/>
            <person name="Kawai-Toyooka H."/>
            <person name="Matsuzaki R."/>
            <person name="Takahashi F."/>
            <person name="Nishimura Y."/>
            <person name="Kawachi M."/>
            <person name="Noguchi H."/>
            <person name="Minakuchi Y."/>
            <person name="Umen J.G."/>
            <person name="Toyoda A."/>
            <person name="Nozaki H."/>
        </authorList>
    </citation>
    <scope>NUCLEOTIDE SEQUENCE</scope>
    <source>
        <strain evidence="3">NIES-3780</strain>
    </source>
</reference>
<dbReference type="EMBL" id="BNCO01000054">
    <property type="protein sequence ID" value="GIL62890.1"/>
    <property type="molecule type" value="Genomic_DNA"/>
</dbReference>
<feature type="compositionally biased region" description="Low complexity" evidence="1">
    <location>
        <begin position="296"/>
        <end position="308"/>
    </location>
</feature>
<dbReference type="SUPFAM" id="SSF50729">
    <property type="entry name" value="PH domain-like"/>
    <property type="match status" value="1"/>
</dbReference>
<feature type="compositionally biased region" description="Low complexity" evidence="1">
    <location>
        <begin position="234"/>
        <end position="255"/>
    </location>
</feature>
<evidence type="ECO:0000313" key="4">
    <source>
        <dbReference type="Proteomes" id="UP000747399"/>
    </source>
</evidence>
<feature type="region of interest" description="Disordered" evidence="1">
    <location>
        <begin position="102"/>
        <end position="121"/>
    </location>
</feature>
<feature type="compositionally biased region" description="Low complexity" evidence="1">
    <location>
        <begin position="268"/>
        <end position="278"/>
    </location>
</feature>
<feature type="compositionally biased region" description="Acidic residues" evidence="1">
    <location>
        <begin position="391"/>
        <end position="405"/>
    </location>
</feature>
<feature type="compositionally biased region" description="Low complexity" evidence="1">
    <location>
        <begin position="441"/>
        <end position="461"/>
    </location>
</feature>
<feature type="compositionally biased region" description="Low complexity" evidence="1">
    <location>
        <begin position="325"/>
        <end position="341"/>
    </location>
</feature>
<comment type="caution">
    <text evidence="3">The sequence shown here is derived from an EMBL/GenBank/DDBJ whole genome shotgun (WGS) entry which is preliminary data.</text>
</comment>
<evidence type="ECO:0000259" key="2">
    <source>
        <dbReference type="PROSITE" id="PS50003"/>
    </source>
</evidence>
<feature type="compositionally biased region" description="Polar residues" evidence="1">
    <location>
        <begin position="159"/>
        <end position="179"/>
    </location>
</feature>
<feature type="compositionally biased region" description="Basic and acidic residues" evidence="1">
    <location>
        <begin position="548"/>
        <end position="561"/>
    </location>
</feature>
<protein>
    <recommendedName>
        <fullName evidence="2">PH domain-containing protein</fullName>
    </recommendedName>
</protein>
<dbReference type="SMART" id="SM00233">
    <property type="entry name" value="PH"/>
    <property type="match status" value="1"/>
</dbReference>
<feature type="compositionally biased region" description="Low complexity" evidence="1">
    <location>
        <begin position="411"/>
        <end position="425"/>
    </location>
</feature>
<evidence type="ECO:0000256" key="1">
    <source>
        <dbReference type="SAM" id="MobiDB-lite"/>
    </source>
</evidence>
<dbReference type="InterPro" id="IPR001849">
    <property type="entry name" value="PH_domain"/>
</dbReference>
<accession>A0A8J4BKA6</accession>
<organism evidence="3 4">
    <name type="scientific">Volvox africanus</name>
    <dbReference type="NCBI Taxonomy" id="51714"/>
    <lineage>
        <taxon>Eukaryota</taxon>
        <taxon>Viridiplantae</taxon>
        <taxon>Chlorophyta</taxon>
        <taxon>core chlorophytes</taxon>
        <taxon>Chlorophyceae</taxon>
        <taxon>CS clade</taxon>
        <taxon>Chlamydomonadales</taxon>
        <taxon>Volvocaceae</taxon>
        <taxon>Volvox</taxon>
    </lineage>
</organism>
<keyword evidence="4" id="KW-1185">Reference proteome</keyword>
<name>A0A8J4BKA6_9CHLO</name>
<feature type="compositionally biased region" description="Acidic residues" evidence="1">
    <location>
        <begin position="562"/>
        <end position="571"/>
    </location>
</feature>
<dbReference type="Gene3D" id="2.30.29.30">
    <property type="entry name" value="Pleckstrin-homology domain (PH domain)/Phosphotyrosine-binding domain (PTB)"/>
    <property type="match status" value="1"/>
</dbReference>
<dbReference type="PROSITE" id="PS50003">
    <property type="entry name" value="PH_DOMAIN"/>
    <property type="match status" value="1"/>
</dbReference>
<dbReference type="AlphaFoldDB" id="A0A8J4BKA6"/>
<dbReference type="Proteomes" id="UP000747399">
    <property type="component" value="Unassembled WGS sequence"/>
</dbReference>
<sequence>MVSAIIADGYLLKKKRDDRRNFLASKYQRRYFELTADTLAYAKDPRELKDGGGNIEVFAIHELKYIKKLEDCKLEMKFPERVLRVKAESAKQHDRWYETIKDARQKKLDGNNTPQAKQLETLKEQTKQKMMTTLEEDSDDDQPTGAVATVKKPDLQLAPLNTSQPPSVGVNNNRPQSPRSLLANPRMGTKMIAPPTRKNQHEEVEEEEEVEPLQAPKPRSRWQDEEEEEEEEVGQQQPQPQQQQKQQQQQTAQAQHRVSGANGKQATAPAEAAPPSSERLMLNANQEPSGGGGKGSAAASRGASAGIPPAAPRGEKLQLGDTSRQAAAAAAAPAAAAVQPPAKGPSRENAEKLLLGGPTAPVSGSRGNTPPTGGHARGTDIAAPIESAREEWEDDDWDSSDDDEDDKKRPAASAAATAATAGRARLSQLSTSGRPNDASDSGRPTARSSSSNSGTAAATPPVDEAAGSSRAGTRRVSGDDKGLRGTAAAAAPASAVRKSSDRGSTGQQLAPAGSEALKVVQGAPPAKGKALQPSPRQQQRQEEEEEEALAKHAAGTDHLEDNWDSEEEEEEPPRKPQGRPAPPPPVAPSPRDPAGKANPHGPQRRIPGPPPTATAAARPTPPTAAPHSLTTGIARPPTAPKQLPVGPTPSGPGTRPRGRISSEESAPPPQPPAKVAGSSGGGGSAAARHKLETSEPAPLRSNVVHDPNVKPDDNNWVEEDWDDDD</sequence>
<feature type="domain" description="PH" evidence="2">
    <location>
        <begin position="4"/>
        <end position="105"/>
    </location>
</feature>
<evidence type="ECO:0000313" key="3">
    <source>
        <dbReference type="EMBL" id="GIL62890.1"/>
    </source>
</evidence>
<feature type="compositionally biased region" description="Pro residues" evidence="1">
    <location>
        <begin position="579"/>
        <end position="591"/>
    </location>
</feature>
<dbReference type="Pfam" id="PF00169">
    <property type="entry name" value="PH"/>
    <property type="match status" value="1"/>
</dbReference>